<organism evidence="8 9">
    <name type="scientific">Trapa natans</name>
    <name type="common">Water chestnut</name>
    <dbReference type="NCBI Taxonomy" id="22666"/>
    <lineage>
        <taxon>Eukaryota</taxon>
        <taxon>Viridiplantae</taxon>
        <taxon>Streptophyta</taxon>
        <taxon>Embryophyta</taxon>
        <taxon>Tracheophyta</taxon>
        <taxon>Spermatophyta</taxon>
        <taxon>Magnoliopsida</taxon>
        <taxon>eudicotyledons</taxon>
        <taxon>Gunneridae</taxon>
        <taxon>Pentapetalae</taxon>
        <taxon>rosids</taxon>
        <taxon>malvids</taxon>
        <taxon>Myrtales</taxon>
        <taxon>Lythraceae</taxon>
        <taxon>Trapa</taxon>
    </lineage>
</organism>
<keyword evidence="5" id="KW-0804">Transcription</keyword>
<dbReference type="PANTHER" id="PTHR33304">
    <property type="match status" value="1"/>
</dbReference>
<dbReference type="Gene3D" id="3.30.40.10">
    <property type="entry name" value="Zinc/RING finger domain, C3HC4 (zinc finger)"/>
    <property type="match status" value="1"/>
</dbReference>
<evidence type="ECO:0000313" key="8">
    <source>
        <dbReference type="EMBL" id="KAK4789977.1"/>
    </source>
</evidence>
<comment type="caution">
    <text evidence="8">The sequence shown here is derived from an EMBL/GenBank/DDBJ whole genome shotgun (WGS) entry which is preliminary data.</text>
</comment>
<evidence type="ECO:0000313" key="9">
    <source>
        <dbReference type="Proteomes" id="UP001346149"/>
    </source>
</evidence>
<dbReference type="PANTHER" id="PTHR33304:SF9">
    <property type="entry name" value="RING_FYVE_PHD ZINC FINGER SUPERFAMILY PROTEIN"/>
    <property type="match status" value="1"/>
</dbReference>
<feature type="region of interest" description="Disordered" evidence="6">
    <location>
        <begin position="1"/>
        <end position="56"/>
    </location>
</feature>
<keyword evidence="3" id="KW-0862">Zinc</keyword>
<dbReference type="InterPro" id="IPR013083">
    <property type="entry name" value="Znf_RING/FYVE/PHD"/>
</dbReference>
<dbReference type="GO" id="GO:0140566">
    <property type="term" value="F:histone reader activity"/>
    <property type="evidence" value="ECO:0007669"/>
    <property type="project" value="InterPro"/>
</dbReference>
<dbReference type="EMBL" id="JAXQNO010000010">
    <property type="protein sequence ID" value="KAK4789977.1"/>
    <property type="molecule type" value="Genomic_DNA"/>
</dbReference>
<feature type="compositionally biased region" description="Polar residues" evidence="6">
    <location>
        <begin position="346"/>
        <end position="357"/>
    </location>
</feature>
<dbReference type="InterPro" id="IPR056280">
    <property type="entry name" value="AIPP2-like_SPOC"/>
</dbReference>
<sequence>MYCAGSHFNGSPKQKSLLMDFTPSGSLHPQRNGKEDQATEDEKDRSNPLHEASACYNEDEIEEKYVDKPALLDRPPVKSVPCDDGEETDAMEQDVKVCDICGDTGREDLLAICCRCSDGAEHTYCMREMLQKVPDGDWLCEECKISEETAVCKSALVYERKNSGKATQVLGKRPADENKVAFTKKQALDINVGTPRMSNLNGTAVSSGNSSLNMEKGKGRACHEFSESPCSPSASRIEASKNILLKSKSFSALNAKPKVKQVEDGFLQKLKGAHHHSLLDTKTSSLSALGKSTSFKCVNRGGQDFPDSKIRTSLAKFSSSQELNGGFKEKNENTSGRNKLHRVHQDNPSATRSSSIPYTRKLDHKLSSRFETLSHPSVNDNRDSNIIQSDSRSVSSLSKLSTYVACCGKDVPMGSESSSSEGGHNISFKKRSNQVRPNSGMVPGLSQLQKKLCNTGAGIIQDAFNRACQIRDHIEKSQESSAGRIGKAVTSGSRNAFCDNCEKSGQTAEFCSHGISQASEIDISAAKFVRGDMNSRSKSNSAVTSAMLKKPGIYRRNKGLDKSGSSSVPNATSTQVRATFQDNMKKSENTTKLNGVNEATYSLKSGILESKWNPMLREIPSFWKSSIIPEHDCIWRGRFQVQRGNNQIDLHGGFQAHLPSSVSPMVQEMVMKFTDKIALNEVPRMSSWPVQFRDNGTREHHIALYFFAQDLESYQRNYKGLLDNMMKGDLALKADFGIAELLVFPSNQLPEKSQRWNMSFYLWGIFKGSRANCLDHGESSTKKQKNETSETKECNGSKDVNFLTDGVSHQFQNLNNCSMVVDNLKQVHDLNDCSAVEKKLKQVHGLDECSPLAKNLKGENHGNGVTIKEKETVERFLFHVGSKDSKELKTGDDLNDCSIVSENLKQVHDLNDCTAVEKNVKQVHDLNEGSALAKNLKAENHGNGVTVKGKETAERFLFHVGSQDSKELKTGDDLNDCSIVAKNLKQVHGLNDCAAAEKNLKQVHDLNDCAAVEKNLKQLHDLNECSALAKNPKGEIHVNGVTIKEKETAERFLFHVSSQDSKELKTGDSSIPWKSESSLKNEFTCAGMPVPDLELALGAETKSASKGISFWVDQSKPSSINMLAPSGNEEDDPSASLSLSLAFPFPFPEDRGSMKQFPKEKLLREGTL</sequence>
<evidence type="ECO:0000256" key="6">
    <source>
        <dbReference type="SAM" id="MobiDB-lite"/>
    </source>
</evidence>
<dbReference type="SUPFAM" id="SSF57903">
    <property type="entry name" value="FYVE/PHD zinc finger"/>
    <property type="match status" value="1"/>
</dbReference>
<evidence type="ECO:0000256" key="1">
    <source>
        <dbReference type="ARBA" id="ARBA00022723"/>
    </source>
</evidence>
<dbReference type="InterPro" id="IPR011011">
    <property type="entry name" value="Znf_FYVE_PHD"/>
</dbReference>
<name>A0AAN7R4Z0_TRANT</name>
<evidence type="ECO:0000256" key="2">
    <source>
        <dbReference type="ARBA" id="ARBA00022771"/>
    </source>
</evidence>
<feature type="compositionally biased region" description="Low complexity" evidence="6">
    <location>
        <begin position="414"/>
        <end position="423"/>
    </location>
</feature>
<dbReference type="AlphaFoldDB" id="A0AAN7R4Z0"/>
<evidence type="ECO:0000256" key="4">
    <source>
        <dbReference type="ARBA" id="ARBA00023015"/>
    </source>
</evidence>
<accession>A0AAN7R4Z0</accession>
<feature type="region of interest" description="Disordered" evidence="6">
    <location>
        <begin position="1149"/>
        <end position="1168"/>
    </location>
</feature>
<dbReference type="GO" id="GO:0008270">
    <property type="term" value="F:zinc ion binding"/>
    <property type="evidence" value="ECO:0007669"/>
    <property type="project" value="UniProtKB-KW"/>
</dbReference>
<keyword evidence="1" id="KW-0479">Metal-binding</keyword>
<evidence type="ECO:0000259" key="7">
    <source>
        <dbReference type="Pfam" id="PF23121"/>
    </source>
</evidence>
<keyword evidence="9" id="KW-1185">Reference proteome</keyword>
<keyword evidence="2" id="KW-0863">Zinc-finger</keyword>
<protein>
    <recommendedName>
        <fullName evidence="7">AIPP2-like SPOC-like domain-containing protein</fullName>
    </recommendedName>
</protein>
<proteinExistence type="predicted"/>
<reference evidence="8 9" key="1">
    <citation type="journal article" date="2023" name="Hortic Res">
        <title>Pangenome of water caltrop reveals structural variations and asymmetric subgenome divergence after allopolyploidization.</title>
        <authorList>
            <person name="Zhang X."/>
            <person name="Chen Y."/>
            <person name="Wang L."/>
            <person name="Yuan Y."/>
            <person name="Fang M."/>
            <person name="Shi L."/>
            <person name="Lu R."/>
            <person name="Comes H.P."/>
            <person name="Ma Y."/>
            <person name="Chen Y."/>
            <person name="Huang G."/>
            <person name="Zhou Y."/>
            <person name="Zheng Z."/>
            <person name="Qiu Y."/>
        </authorList>
    </citation>
    <scope>NUCLEOTIDE SEQUENCE [LARGE SCALE GENOMIC DNA]</scope>
    <source>
        <strain evidence="8">F231</strain>
    </source>
</reference>
<feature type="compositionally biased region" description="Basic and acidic residues" evidence="6">
    <location>
        <begin position="32"/>
        <end position="48"/>
    </location>
</feature>
<keyword evidence="4" id="KW-0805">Transcription regulation</keyword>
<dbReference type="Pfam" id="PF23121">
    <property type="entry name" value="SPOC_AIPP2"/>
    <property type="match status" value="1"/>
</dbReference>
<feature type="region of interest" description="Disordered" evidence="6">
    <location>
        <begin position="412"/>
        <end position="439"/>
    </location>
</feature>
<feature type="region of interest" description="Disordered" evidence="6">
    <location>
        <begin position="321"/>
        <end position="359"/>
    </location>
</feature>
<evidence type="ECO:0000256" key="3">
    <source>
        <dbReference type="ARBA" id="ARBA00022833"/>
    </source>
</evidence>
<evidence type="ECO:0000256" key="5">
    <source>
        <dbReference type="ARBA" id="ARBA00023163"/>
    </source>
</evidence>
<feature type="domain" description="AIPP2-like SPOC-like" evidence="7">
    <location>
        <begin position="635"/>
        <end position="766"/>
    </location>
</feature>
<dbReference type="Proteomes" id="UP001346149">
    <property type="component" value="Unassembled WGS sequence"/>
</dbReference>
<dbReference type="GO" id="GO:0034244">
    <property type="term" value="P:negative regulation of transcription elongation by RNA polymerase II"/>
    <property type="evidence" value="ECO:0007669"/>
    <property type="project" value="InterPro"/>
</dbReference>
<dbReference type="InterPro" id="IPR049914">
    <property type="entry name" value="PHD1-3/5-6"/>
</dbReference>
<gene>
    <name evidence="8" type="ORF">SAY86_017281</name>
</gene>